<accession>A0A0P0Y8M9</accession>
<reference evidence="1 2" key="3">
    <citation type="journal article" date="2013" name="Rice">
        <title>Improvement of the Oryza sativa Nipponbare reference genome using next generation sequence and optical map data.</title>
        <authorList>
            <person name="Kawahara Y."/>
            <person name="de la Bastide M."/>
            <person name="Hamilton J.P."/>
            <person name="Kanamori H."/>
            <person name="McCombie W.R."/>
            <person name="Ouyang S."/>
            <person name="Schwartz D.C."/>
            <person name="Tanaka T."/>
            <person name="Wu J."/>
            <person name="Zhou S."/>
            <person name="Childs K.L."/>
            <person name="Davidson R.M."/>
            <person name="Lin H."/>
            <person name="Quesada-Ocampo L."/>
            <person name="Vaillancourt B."/>
            <person name="Sakai H."/>
            <person name="Lee S.S."/>
            <person name="Kim J."/>
            <person name="Numa H."/>
            <person name="Itoh T."/>
            <person name="Buell C.R."/>
            <person name="Matsumoto T."/>
        </authorList>
    </citation>
    <scope>NUCLEOTIDE SEQUENCE [LARGE SCALE GENOMIC DNA]</scope>
    <source>
        <strain evidence="2">cv. Nipponbare</strain>
    </source>
</reference>
<name>A0A0P0Y8M9_ORYSJ</name>
<gene>
    <name evidence="1" type="ordered locus">Os12g0238250</name>
    <name evidence="1" type="ORF">OSNPB_120238250</name>
</gene>
<reference evidence="2" key="1">
    <citation type="journal article" date="2005" name="Nature">
        <title>The map-based sequence of the rice genome.</title>
        <authorList>
            <consortium name="International rice genome sequencing project (IRGSP)"/>
            <person name="Matsumoto T."/>
            <person name="Wu J."/>
            <person name="Kanamori H."/>
            <person name="Katayose Y."/>
            <person name="Fujisawa M."/>
            <person name="Namiki N."/>
            <person name="Mizuno H."/>
            <person name="Yamamoto K."/>
            <person name="Antonio B.A."/>
            <person name="Baba T."/>
            <person name="Sakata K."/>
            <person name="Nagamura Y."/>
            <person name="Aoki H."/>
            <person name="Arikawa K."/>
            <person name="Arita K."/>
            <person name="Bito T."/>
            <person name="Chiden Y."/>
            <person name="Fujitsuka N."/>
            <person name="Fukunaka R."/>
            <person name="Hamada M."/>
            <person name="Harada C."/>
            <person name="Hayashi A."/>
            <person name="Hijishita S."/>
            <person name="Honda M."/>
            <person name="Hosokawa S."/>
            <person name="Ichikawa Y."/>
            <person name="Idonuma A."/>
            <person name="Iijima M."/>
            <person name="Ikeda M."/>
            <person name="Ikeno M."/>
            <person name="Ito K."/>
            <person name="Ito S."/>
            <person name="Ito T."/>
            <person name="Ito Y."/>
            <person name="Ito Y."/>
            <person name="Iwabuchi A."/>
            <person name="Kamiya K."/>
            <person name="Karasawa W."/>
            <person name="Kurita K."/>
            <person name="Katagiri S."/>
            <person name="Kikuta A."/>
            <person name="Kobayashi H."/>
            <person name="Kobayashi N."/>
            <person name="Machita K."/>
            <person name="Maehara T."/>
            <person name="Masukawa M."/>
            <person name="Mizubayashi T."/>
            <person name="Mukai Y."/>
            <person name="Nagasaki H."/>
            <person name="Nagata Y."/>
            <person name="Naito S."/>
            <person name="Nakashima M."/>
            <person name="Nakama Y."/>
            <person name="Nakamichi Y."/>
            <person name="Nakamura M."/>
            <person name="Meguro A."/>
            <person name="Negishi M."/>
            <person name="Ohta I."/>
            <person name="Ohta T."/>
            <person name="Okamoto M."/>
            <person name="Ono N."/>
            <person name="Saji S."/>
            <person name="Sakaguchi M."/>
            <person name="Sakai K."/>
            <person name="Shibata M."/>
            <person name="Shimokawa T."/>
            <person name="Song J."/>
            <person name="Takazaki Y."/>
            <person name="Terasawa K."/>
            <person name="Tsugane M."/>
            <person name="Tsuji K."/>
            <person name="Ueda S."/>
            <person name="Waki K."/>
            <person name="Yamagata H."/>
            <person name="Yamamoto M."/>
            <person name="Yamamoto S."/>
            <person name="Yamane H."/>
            <person name="Yoshiki S."/>
            <person name="Yoshihara R."/>
            <person name="Yukawa K."/>
            <person name="Zhong H."/>
            <person name="Yano M."/>
            <person name="Yuan Q."/>
            <person name="Ouyang S."/>
            <person name="Liu J."/>
            <person name="Jones K.M."/>
            <person name="Gansberger K."/>
            <person name="Moffat K."/>
            <person name="Hill J."/>
            <person name="Bera J."/>
            <person name="Fadrosh D."/>
            <person name="Jin S."/>
            <person name="Johri S."/>
            <person name="Kim M."/>
            <person name="Overton L."/>
            <person name="Reardon M."/>
            <person name="Tsitrin T."/>
            <person name="Vuong H."/>
            <person name="Weaver B."/>
            <person name="Ciecko A."/>
            <person name="Tallon L."/>
            <person name="Jackson J."/>
            <person name="Pai G."/>
            <person name="Aken S.V."/>
            <person name="Utterback T."/>
            <person name="Reidmuller S."/>
            <person name="Feldblyum T."/>
            <person name="Hsiao J."/>
            <person name="Zismann V."/>
            <person name="Iobst S."/>
            <person name="de Vazeille A.R."/>
            <person name="Buell C.R."/>
            <person name="Ying K."/>
            <person name="Li Y."/>
            <person name="Lu T."/>
            <person name="Huang Y."/>
            <person name="Zhao Q."/>
            <person name="Feng Q."/>
            <person name="Zhang L."/>
            <person name="Zhu J."/>
            <person name="Weng Q."/>
            <person name="Mu J."/>
            <person name="Lu Y."/>
            <person name="Fan D."/>
            <person name="Liu Y."/>
            <person name="Guan J."/>
            <person name="Zhang Y."/>
            <person name="Yu S."/>
            <person name="Liu X."/>
            <person name="Zhang Y."/>
            <person name="Hong G."/>
            <person name="Han B."/>
            <person name="Choisne N."/>
            <person name="Demange N."/>
            <person name="Orjeda G."/>
            <person name="Samain S."/>
            <person name="Cattolico L."/>
            <person name="Pelletier E."/>
            <person name="Couloux A."/>
            <person name="Segurens B."/>
            <person name="Wincker P."/>
            <person name="D'Hont A."/>
            <person name="Scarpelli C."/>
            <person name="Weissenbach J."/>
            <person name="Salanoubat M."/>
            <person name="Quetier F."/>
            <person name="Yu Y."/>
            <person name="Kim H.R."/>
            <person name="Rambo T."/>
            <person name="Currie J."/>
            <person name="Collura K."/>
            <person name="Luo M."/>
            <person name="Yang T."/>
            <person name="Ammiraju J.S.S."/>
            <person name="Engler F."/>
            <person name="Soderlund C."/>
            <person name="Wing R.A."/>
            <person name="Palmer L.E."/>
            <person name="de la Bastide M."/>
            <person name="Spiegel L."/>
            <person name="Nascimento L."/>
            <person name="Zutavern T."/>
            <person name="O'Shaughnessy A."/>
            <person name="Dike S."/>
            <person name="Dedhia N."/>
            <person name="Preston R."/>
            <person name="Balija V."/>
            <person name="McCombie W.R."/>
            <person name="Chow T."/>
            <person name="Chen H."/>
            <person name="Chung M."/>
            <person name="Chen C."/>
            <person name="Shaw J."/>
            <person name="Wu H."/>
            <person name="Hsiao K."/>
            <person name="Chao Y."/>
            <person name="Chu M."/>
            <person name="Cheng C."/>
            <person name="Hour A."/>
            <person name="Lee P."/>
            <person name="Lin S."/>
            <person name="Lin Y."/>
            <person name="Liou J."/>
            <person name="Liu S."/>
            <person name="Hsing Y."/>
            <person name="Raghuvanshi S."/>
            <person name="Mohanty A."/>
            <person name="Bharti A.K."/>
            <person name="Gaur A."/>
            <person name="Gupta V."/>
            <person name="Kumar D."/>
            <person name="Ravi V."/>
            <person name="Vij S."/>
            <person name="Kapur A."/>
            <person name="Khurana P."/>
            <person name="Khurana P."/>
            <person name="Khurana J.P."/>
            <person name="Tyagi A.K."/>
            <person name="Gaikwad K."/>
            <person name="Singh A."/>
            <person name="Dalal V."/>
            <person name="Srivastava S."/>
            <person name="Dixit A."/>
            <person name="Pal A.K."/>
            <person name="Ghazi I.A."/>
            <person name="Yadav M."/>
            <person name="Pandit A."/>
            <person name="Bhargava A."/>
            <person name="Sureshbabu K."/>
            <person name="Batra K."/>
            <person name="Sharma T.R."/>
            <person name="Mohapatra T."/>
            <person name="Singh N.K."/>
            <person name="Messing J."/>
            <person name="Nelson A.B."/>
            <person name="Fuks G."/>
            <person name="Kavchok S."/>
            <person name="Keizer G."/>
            <person name="Linton E."/>
            <person name="Llaca V."/>
            <person name="Song R."/>
            <person name="Tanyolac B."/>
            <person name="Young S."/>
            <person name="Ho-Il K."/>
            <person name="Hahn J.H."/>
            <person name="Sangsakoo G."/>
            <person name="Vanavichit A."/>
            <person name="de Mattos Luiz.A.T."/>
            <person name="Zimmer P.D."/>
            <person name="Malone G."/>
            <person name="Dellagostin O."/>
            <person name="de Oliveira A.C."/>
            <person name="Bevan M."/>
            <person name="Bancroft I."/>
            <person name="Minx P."/>
            <person name="Cordum H."/>
            <person name="Wilson R."/>
            <person name="Cheng Z."/>
            <person name="Jin W."/>
            <person name="Jiang J."/>
            <person name="Leong S.A."/>
            <person name="Iwama H."/>
            <person name="Gojobori T."/>
            <person name="Itoh T."/>
            <person name="Niimura Y."/>
            <person name="Fujii Y."/>
            <person name="Habara T."/>
            <person name="Sakai H."/>
            <person name="Sato Y."/>
            <person name="Wilson G."/>
            <person name="Kumar K."/>
            <person name="McCouch S."/>
            <person name="Juretic N."/>
            <person name="Hoen D."/>
            <person name="Wright S."/>
            <person name="Bruskiewich R."/>
            <person name="Bureau T."/>
            <person name="Miyao A."/>
            <person name="Hirochika H."/>
            <person name="Nishikawa T."/>
            <person name="Kadowaki K."/>
            <person name="Sugiura M."/>
            <person name="Burr B."/>
            <person name="Sasaki T."/>
        </authorList>
    </citation>
    <scope>NUCLEOTIDE SEQUENCE [LARGE SCALE GENOMIC DNA]</scope>
    <source>
        <strain evidence="2">cv. Nipponbare</strain>
    </source>
</reference>
<dbReference type="InParanoid" id="A0A0P0Y8M9"/>
<dbReference type="Proteomes" id="UP000059680">
    <property type="component" value="Chromosome 12"/>
</dbReference>
<protein>
    <submittedName>
        <fullName evidence="1">Os12g0238250 protein</fullName>
    </submittedName>
</protein>
<organism evidence="1 2">
    <name type="scientific">Oryza sativa subsp. japonica</name>
    <name type="common">Rice</name>
    <dbReference type="NCBI Taxonomy" id="39947"/>
    <lineage>
        <taxon>Eukaryota</taxon>
        <taxon>Viridiplantae</taxon>
        <taxon>Streptophyta</taxon>
        <taxon>Embryophyta</taxon>
        <taxon>Tracheophyta</taxon>
        <taxon>Spermatophyta</taxon>
        <taxon>Magnoliopsida</taxon>
        <taxon>Liliopsida</taxon>
        <taxon>Poales</taxon>
        <taxon>Poaceae</taxon>
        <taxon>BOP clade</taxon>
        <taxon>Oryzoideae</taxon>
        <taxon>Oryzeae</taxon>
        <taxon>Oryzinae</taxon>
        <taxon>Oryza</taxon>
        <taxon>Oryza sativa</taxon>
    </lineage>
</organism>
<dbReference type="AlphaFoldDB" id="A0A0P0Y8M9"/>
<dbReference type="EMBL" id="AP014968">
    <property type="protein sequence ID" value="BAT16487.1"/>
    <property type="molecule type" value="Genomic_DNA"/>
</dbReference>
<sequence length="82" mass="9373">MAMVMVEAGNGRRSTDARISACWPGTAMRTVDETTTRLHRWRSRAKAEERKGIEDSWIHRFRRRGPAPGQWATAHNALRKGI</sequence>
<evidence type="ECO:0000313" key="2">
    <source>
        <dbReference type="Proteomes" id="UP000059680"/>
    </source>
</evidence>
<proteinExistence type="predicted"/>
<evidence type="ECO:0000313" key="1">
    <source>
        <dbReference type="EMBL" id="BAT16487.1"/>
    </source>
</evidence>
<reference evidence="1 2" key="2">
    <citation type="journal article" date="2013" name="Plant Cell Physiol.">
        <title>Rice Annotation Project Database (RAP-DB): an integrative and interactive database for rice genomics.</title>
        <authorList>
            <person name="Sakai H."/>
            <person name="Lee S.S."/>
            <person name="Tanaka T."/>
            <person name="Numa H."/>
            <person name="Kim J."/>
            <person name="Kawahara Y."/>
            <person name="Wakimoto H."/>
            <person name="Yang C.C."/>
            <person name="Iwamoto M."/>
            <person name="Abe T."/>
            <person name="Yamada Y."/>
            <person name="Muto A."/>
            <person name="Inokuchi H."/>
            <person name="Ikemura T."/>
            <person name="Matsumoto T."/>
            <person name="Sasaki T."/>
            <person name="Itoh T."/>
        </authorList>
    </citation>
    <scope>NUCLEOTIDE SEQUENCE [LARGE SCALE GENOMIC DNA]</scope>
    <source>
        <strain evidence="2">cv. Nipponbare</strain>
    </source>
</reference>
<keyword evidence="2" id="KW-1185">Reference proteome</keyword>
<dbReference type="PaxDb" id="39947-A0A0P0Y8M9"/>